<dbReference type="Gene3D" id="3.40.50.2020">
    <property type="match status" value="1"/>
</dbReference>
<dbReference type="InterPro" id="IPR044005">
    <property type="entry name" value="DZR_2"/>
</dbReference>
<dbReference type="Proteomes" id="UP000285092">
    <property type="component" value="Unassembled WGS sequence"/>
</dbReference>
<dbReference type="RefSeq" id="WP_119512256.1">
    <property type="nucleotide sequence ID" value="NZ_QXFK01000014.1"/>
</dbReference>
<dbReference type="EMBL" id="QXFK01000014">
    <property type="protein sequence ID" value="RIV79424.1"/>
    <property type="molecule type" value="Genomic_DNA"/>
</dbReference>
<dbReference type="Pfam" id="PF00156">
    <property type="entry name" value="Pribosyltran"/>
    <property type="match status" value="1"/>
</dbReference>
<dbReference type="AlphaFoldDB" id="A0A418NJM3"/>
<evidence type="ECO:0000313" key="4">
    <source>
        <dbReference type="EMBL" id="RIV79424.1"/>
    </source>
</evidence>
<dbReference type="OrthoDB" id="9779910at2"/>
<dbReference type="PANTHER" id="PTHR47505">
    <property type="entry name" value="DNA UTILIZATION PROTEIN YHGH"/>
    <property type="match status" value="1"/>
</dbReference>
<dbReference type="Pfam" id="PF18912">
    <property type="entry name" value="DZR_2"/>
    <property type="match status" value="1"/>
</dbReference>
<dbReference type="InterPro" id="IPR000836">
    <property type="entry name" value="PRTase_dom"/>
</dbReference>
<gene>
    <name evidence="4" type="ORF">D2V04_05385</name>
</gene>
<keyword evidence="5" id="KW-1185">Reference proteome</keyword>
<evidence type="ECO:0000259" key="2">
    <source>
        <dbReference type="Pfam" id="PF00156"/>
    </source>
</evidence>
<feature type="domain" description="Double zinc ribbon" evidence="3">
    <location>
        <begin position="22"/>
        <end position="82"/>
    </location>
</feature>
<dbReference type="InterPro" id="IPR051910">
    <property type="entry name" value="ComF/GntX_DNA_util-trans"/>
</dbReference>
<name>A0A418NJM3_9SPHN</name>
<protein>
    <submittedName>
        <fullName evidence="4">ComF family protein</fullName>
    </submittedName>
</protein>
<dbReference type="InterPro" id="IPR029057">
    <property type="entry name" value="PRTase-like"/>
</dbReference>
<dbReference type="PANTHER" id="PTHR47505:SF1">
    <property type="entry name" value="DNA UTILIZATION PROTEIN YHGH"/>
    <property type="match status" value="1"/>
</dbReference>
<dbReference type="SUPFAM" id="SSF53271">
    <property type="entry name" value="PRTase-like"/>
    <property type="match status" value="1"/>
</dbReference>
<dbReference type="CDD" id="cd06223">
    <property type="entry name" value="PRTases_typeI"/>
    <property type="match status" value="1"/>
</dbReference>
<feature type="domain" description="Phosphoribosyltransferase" evidence="2">
    <location>
        <begin position="173"/>
        <end position="253"/>
    </location>
</feature>
<proteinExistence type="inferred from homology"/>
<evidence type="ECO:0000313" key="5">
    <source>
        <dbReference type="Proteomes" id="UP000285092"/>
    </source>
</evidence>
<sequence>MQERQHRPVSAATALRESIAPLVDLIFPPRCPVCGAGIAQQAGLCASCWSELVIPGEPACAACQRPFASESMAGDAICAPCMAQPPRHDGIAAGTLYNDTARKLVLAFKHGRRIALAPMLARLIAARLPAMEGPWLVMPVPLHRWRLWHRGFNQAALIAAEIARLTGTELMVDALERRKRTPALGGLGRKARMRTLQGAIAVDPHRGTRVRGAQVLLVDDVLTSGATSDACVAALKRAGATRVVIACFARVLEDDSASGAVAAPEN</sequence>
<reference evidence="4 5" key="1">
    <citation type="submission" date="2018-08" db="EMBL/GenBank/DDBJ databases">
        <title>Altererythrobacter sp.Ery1 and Ery12, the genome sequencing of novel strains in genus Alterythrobacter.</title>
        <authorList>
            <person name="Cheng H."/>
            <person name="Wu Y.-H."/>
            <person name="Fang C."/>
            <person name="Xu X.-W."/>
        </authorList>
    </citation>
    <scope>NUCLEOTIDE SEQUENCE [LARGE SCALE GENOMIC DNA]</scope>
    <source>
        <strain evidence="4 5">Ery1</strain>
    </source>
</reference>
<comment type="similarity">
    <text evidence="1">Belongs to the ComF/GntX family.</text>
</comment>
<evidence type="ECO:0000256" key="1">
    <source>
        <dbReference type="ARBA" id="ARBA00008007"/>
    </source>
</evidence>
<accession>A0A418NJM3</accession>
<evidence type="ECO:0000259" key="3">
    <source>
        <dbReference type="Pfam" id="PF18912"/>
    </source>
</evidence>
<organism evidence="4 5">
    <name type="scientific">Pelagerythrobacter aerophilus</name>
    <dbReference type="NCBI Taxonomy" id="2306995"/>
    <lineage>
        <taxon>Bacteria</taxon>
        <taxon>Pseudomonadati</taxon>
        <taxon>Pseudomonadota</taxon>
        <taxon>Alphaproteobacteria</taxon>
        <taxon>Sphingomonadales</taxon>
        <taxon>Erythrobacteraceae</taxon>
        <taxon>Pelagerythrobacter</taxon>
    </lineage>
</organism>
<comment type="caution">
    <text evidence="4">The sequence shown here is derived from an EMBL/GenBank/DDBJ whole genome shotgun (WGS) entry which is preliminary data.</text>
</comment>